<sequence length="209" mass="24269">MPEVLGKIEKPSVSSFQEGRKIYLVPLIYTPREVPEDLNVKINTYWEQVDRQLAALERKMGPVKKIYHESLAVSGETGLNILEKFHEKSYRIIKERCDRGASLEATEDMELFTESMDWGNCLSVVMSQKTFDIISKFYREASEKRFAHISRRIDETLGEKEAGLLFIREDHGVQFPASIHVFYVAPPALDDIHRWFREKMNARNEQKGS</sequence>
<proteinExistence type="predicted"/>
<reference evidence="2" key="1">
    <citation type="submission" date="2016-11" db="EMBL/GenBank/DDBJ databases">
        <authorList>
            <person name="Varghese N."/>
            <person name="Submissions S."/>
        </authorList>
    </citation>
    <scope>NUCLEOTIDE SEQUENCE [LARGE SCALE GENOMIC DNA]</scope>
    <source>
        <strain evidence="2">DSM 11792</strain>
    </source>
</reference>
<accession>A0A1M4Y6Q5</accession>
<dbReference type="Proteomes" id="UP000184196">
    <property type="component" value="Unassembled WGS sequence"/>
</dbReference>
<dbReference type="AlphaFoldDB" id="A0A1M4Y6Q5"/>
<name>A0A1M4Y6Q5_9FIRM</name>
<organism evidence="1 2">
    <name type="scientific">Desulfofundulus australicus DSM 11792</name>
    <dbReference type="NCBI Taxonomy" id="1121425"/>
    <lineage>
        <taxon>Bacteria</taxon>
        <taxon>Bacillati</taxon>
        <taxon>Bacillota</taxon>
        <taxon>Clostridia</taxon>
        <taxon>Eubacteriales</taxon>
        <taxon>Peptococcaceae</taxon>
        <taxon>Desulfofundulus</taxon>
    </lineage>
</organism>
<evidence type="ECO:0000313" key="2">
    <source>
        <dbReference type="Proteomes" id="UP000184196"/>
    </source>
</evidence>
<gene>
    <name evidence="1" type="ORF">SAMN02745218_01260</name>
</gene>
<evidence type="ECO:0000313" key="1">
    <source>
        <dbReference type="EMBL" id="SHF01306.1"/>
    </source>
</evidence>
<protein>
    <submittedName>
        <fullName evidence="1">Uncharacterized protein</fullName>
    </submittedName>
</protein>
<dbReference type="EMBL" id="FQUW01000013">
    <property type="protein sequence ID" value="SHF01306.1"/>
    <property type="molecule type" value="Genomic_DNA"/>
</dbReference>
<dbReference type="RefSeq" id="WP_051618255.1">
    <property type="nucleotide sequence ID" value="NZ_FQUW01000013.1"/>
</dbReference>
<keyword evidence="2" id="KW-1185">Reference proteome</keyword>
<dbReference type="OrthoDB" id="9785619at2"/>